<gene>
    <name evidence="3" type="ORF">KDL28_00345</name>
</gene>
<dbReference type="RefSeq" id="WP_252435080.1">
    <property type="nucleotide sequence ID" value="NZ_JAGSOV010000001.1"/>
</dbReference>
<protein>
    <submittedName>
        <fullName evidence="3">N-acetyltransferase</fullName>
    </submittedName>
</protein>
<dbReference type="PANTHER" id="PTHR31435">
    <property type="entry name" value="PROTEIN NATD1"/>
    <property type="match status" value="1"/>
</dbReference>
<evidence type="ECO:0000259" key="2">
    <source>
        <dbReference type="PROSITE" id="PS51729"/>
    </source>
</evidence>
<name>A0ABT0ZS24_9PSEU</name>
<comment type="caution">
    <text evidence="3">The sequence shown here is derived from an EMBL/GenBank/DDBJ whole genome shotgun (WGS) entry which is preliminary data.</text>
</comment>
<dbReference type="CDD" id="cd04301">
    <property type="entry name" value="NAT_SF"/>
    <property type="match status" value="1"/>
</dbReference>
<dbReference type="SUPFAM" id="SSF55729">
    <property type="entry name" value="Acyl-CoA N-acyltransferases (Nat)"/>
    <property type="match status" value="1"/>
</dbReference>
<dbReference type="Pfam" id="PF14542">
    <property type="entry name" value="Acetyltransf_CG"/>
    <property type="match status" value="1"/>
</dbReference>
<feature type="domain" description="N-acetyltransferase" evidence="2">
    <location>
        <begin position="8"/>
        <end position="94"/>
    </location>
</feature>
<evidence type="ECO:0000313" key="4">
    <source>
        <dbReference type="Proteomes" id="UP001165283"/>
    </source>
</evidence>
<organism evidence="3 4">
    <name type="scientific">Pseudonocardia humida</name>
    <dbReference type="NCBI Taxonomy" id="2800819"/>
    <lineage>
        <taxon>Bacteria</taxon>
        <taxon>Bacillati</taxon>
        <taxon>Actinomycetota</taxon>
        <taxon>Actinomycetes</taxon>
        <taxon>Pseudonocardiales</taxon>
        <taxon>Pseudonocardiaceae</taxon>
        <taxon>Pseudonocardia</taxon>
    </lineage>
</organism>
<evidence type="ECO:0000313" key="3">
    <source>
        <dbReference type="EMBL" id="MCO1653495.1"/>
    </source>
</evidence>
<dbReference type="Gene3D" id="3.40.630.30">
    <property type="match status" value="1"/>
</dbReference>
<dbReference type="InterPro" id="IPR031165">
    <property type="entry name" value="GNAT_YJDJ"/>
</dbReference>
<dbReference type="Proteomes" id="UP001165283">
    <property type="component" value="Unassembled WGS sequence"/>
</dbReference>
<dbReference type="PANTHER" id="PTHR31435:SF10">
    <property type="entry name" value="BSR4717 PROTEIN"/>
    <property type="match status" value="1"/>
</dbReference>
<keyword evidence="4" id="KW-1185">Reference proteome</keyword>
<dbReference type="EMBL" id="JAGSOV010000001">
    <property type="protein sequence ID" value="MCO1653495.1"/>
    <property type="molecule type" value="Genomic_DNA"/>
</dbReference>
<dbReference type="InterPro" id="IPR016181">
    <property type="entry name" value="Acyl_CoA_acyltransferase"/>
</dbReference>
<reference evidence="3" key="1">
    <citation type="submission" date="2021-04" db="EMBL/GenBank/DDBJ databases">
        <title>Pseudonocardia sp. nov., isolated from sandy soil of mangrove forest.</title>
        <authorList>
            <person name="Zan Z."/>
            <person name="Huang R."/>
            <person name="Liu W."/>
        </authorList>
    </citation>
    <scope>NUCLEOTIDE SEQUENCE</scope>
    <source>
        <strain evidence="3">S2-4</strain>
    </source>
</reference>
<dbReference type="InterPro" id="IPR045057">
    <property type="entry name" value="Gcn5-rel_NAT"/>
</dbReference>
<sequence length="94" mass="10526">MSDSPEVVDVPDESRFEIRVDGERAGLAAYRLHADRIVFLHTEIDDAHEGRGLGGVLVRAALDSARERGLRVVASCPFVRGWIERHPDYSDLVR</sequence>
<dbReference type="InterPro" id="IPR000182">
    <property type="entry name" value="GNAT_dom"/>
</dbReference>
<evidence type="ECO:0000259" key="1">
    <source>
        <dbReference type="PROSITE" id="PS51186"/>
    </source>
</evidence>
<proteinExistence type="predicted"/>
<accession>A0ABT0ZS24</accession>
<feature type="domain" description="N-acetyltransferase" evidence="1">
    <location>
        <begin position="1"/>
        <end position="94"/>
    </location>
</feature>
<dbReference type="PROSITE" id="PS51729">
    <property type="entry name" value="GNAT_YJDJ"/>
    <property type="match status" value="1"/>
</dbReference>
<dbReference type="PROSITE" id="PS51186">
    <property type="entry name" value="GNAT"/>
    <property type="match status" value="1"/>
</dbReference>